<evidence type="ECO:0000313" key="2">
    <source>
        <dbReference type="EMBL" id="CAD6259777.1"/>
    </source>
</evidence>
<evidence type="ECO:0000256" key="1">
    <source>
        <dbReference type="SAM" id="MobiDB-lite"/>
    </source>
</evidence>
<name>A0A811QG34_9POAL</name>
<evidence type="ECO:0008006" key="4">
    <source>
        <dbReference type="Google" id="ProtNLM"/>
    </source>
</evidence>
<proteinExistence type="predicted"/>
<protein>
    <recommendedName>
        <fullName evidence="4">KEN domain-containing protein</fullName>
    </recommendedName>
</protein>
<feature type="compositionally biased region" description="Low complexity" evidence="1">
    <location>
        <begin position="144"/>
        <end position="155"/>
    </location>
</feature>
<feature type="region of interest" description="Disordered" evidence="1">
    <location>
        <begin position="21"/>
        <end position="156"/>
    </location>
</feature>
<evidence type="ECO:0000313" key="3">
    <source>
        <dbReference type="Proteomes" id="UP000604825"/>
    </source>
</evidence>
<reference evidence="2" key="1">
    <citation type="submission" date="2020-10" db="EMBL/GenBank/DDBJ databases">
        <authorList>
            <person name="Han B."/>
            <person name="Lu T."/>
            <person name="Zhao Q."/>
            <person name="Huang X."/>
            <person name="Zhao Y."/>
        </authorList>
    </citation>
    <scope>NUCLEOTIDE SEQUENCE</scope>
</reference>
<feature type="compositionally biased region" description="Pro residues" evidence="1">
    <location>
        <begin position="129"/>
        <end position="143"/>
    </location>
</feature>
<keyword evidence="3" id="KW-1185">Reference proteome</keyword>
<organism evidence="2 3">
    <name type="scientific">Miscanthus lutarioriparius</name>
    <dbReference type="NCBI Taxonomy" id="422564"/>
    <lineage>
        <taxon>Eukaryota</taxon>
        <taxon>Viridiplantae</taxon>
        <taxon>Streptophyta</taxon>
        <taxon>Embryophyta</taxon>
        <taxon>Tracheophyta</taxon>
        <taxon>Spermatophyta</taxon>
        <taxon>Magnoliopsida</taxon>
        <taxon>Liliopsida</taxon>
        <taxon>Poales</taxon>
        <taxon>Poaceae</taxon>
        <taxon>PACMAD clade</taxon>
        <taxon>Panicoideae</taxon>
        <taxon>Andropogonodae</taxon>
        <taxon>Andropogoneae</taxon>
        <taxon>Saccharinae</taxon>
        <taxon>Miscanthus</taxon>
    </lineage>
</organism>
<comment type="caution">
    <text evidence="2">The sequence shown here is derived from an EMBL/GenBank/DDBJ whole genome shotgun (WGS) entry which is preliminary data.</text>
</comment>
<feature type="compositionally biased region" description="Low complexity" evidence="1">
    <location>
        <begin position="21"/>
        <end position="32"/>
    </location>
</feature>
<dbReference type="OrthoDB" id="694705at2759"/>
<dbReference type="PANTHER" id="PTHR35161">
    <property type="entry name" value="OS02G0303100 PROTEIN"/>
    <property type="match status" value="1"/>
</dbReference>
<dbReference type="AlphaFoldDB" id="A0A811QG34"/>
<dbReference type="EMBL" id="CAJGYO010000011">
    <property type="protein sequence ID" value="CAD6259777.1"/>
    <property type="molecule type" value="Genomic_DNA"/>
</dbReference>
<feature type="compositionally biased region" description="Low complexity" evidence="1">
    <location>
        <begin position="106"/>
        <end position="128"/>
    </location>
</feature>
<sequence>MAKERGVFGKKITFSITAPARCSAGGQAAAAAAPPPPPGRIRNSPDKTPGLQYSPTKLSTPPPTPPQPKNSWSTTTAPQRPPFPLEVRQTPKNSSSATMPPPRVVSSSLKNSSSTTTTPAPSTSFPGLSPSPPKDPSPQPPALPLASTSSSPSCATIEDEGIVQSRPLLTGDESINSGPLKLLASKRTYLPSPNVLNNAAASEGQFSHQMTTECQVPNNGAGAKEKDEGASIGIHRNRDGLLELASQEPSKIKEQKIECDYQRWNEDTEENDQAVSLKLLASNKIYPHRPVLLKTLQCKSLTEVVKRKSYRKTGSSSSQQNDLASHSADNSIKCCCHTHPMSRLDQFLLKRELTKTIELPGTSRSCRVTTSARLEIRLILRRSIRLIYKLHREGYCLEGSFGLRSFWVDDNLFVTLEYKEEDRKNYSKQGARKDLQSFVKMVQSEIFGSQDMPSEIMRWLSLIQKGGTDYEYLISYDCALMEHNQILSTFMQLYSKLQTMKKSDYIGYKFVLDELKHFNGWSGRDLHNQYFTETYLGRDKKKRKWRDRGRWKRSYGTDVMSLLRLIRNTFQHITLKRFDKSGNIIFDEENYEYILDDQFPRILPEFMEAMYIAAYLADLNLEHVMV</sequence>
<dbReference type="Gene3D" id="1.20.1440.180">
    <property type="entry name" value="KEN domain"/>
    <property type="match status" value="1"/>
</dbReference>
<dbReference type="PANTHER" id="PTHR35161:SF15">
    <property type="entry name" value="OS07G0690800 PROTEIN"/>
    <property type="match status" value="1"/>
</dbReference>
<accession>A0A811QG34</accession>
<dbReference type="InterPro" id="IPR038357">
    <property type="entry name" value="KEN_sf"/>
</dbReference>
<gene>
    <name evidence="2" type="ORF">NCGR_LOCUS43214</name>
</gene>
<dbReference type="Proteomes" id="UP000604825">
    <property type="component" value="Unassembled WGS sequence"/>
</dbReference>